<evidence type="ECO:0000313" key="3">
    <source>
        <dbReference type="EMBL" id="MFC7090047.1"/>
    </source>
</evidence>
<dbReference type="PANTHER" id="PTHR46124">
    <property type="entry name" value="D-AMINOACYL-TRNA DEACYLASE"/>
    <property type="match status" value="1"/>
</dbReference>
<dbReference type="RefSeq" id="WP_346062467.1">
    <property type="nucleotide sequence ID" value="NZ_BAAADR010000010.1"/>
</dbReference>
<dbReference type="SUPFAM" id="SSF51556">
    <property type="entry name" value="Metallo-dependent hydrolases"/>
    <property type="match status" value="1"/>
</dbReference>
<dbReference type="Pfam" id="PF01026">
    <property type="entry name" value="TatD_DNase"/>
    <property type="match status" value="1"/>
</dbReference>
<dbReference type="PANTHER" id="PTHR46124:SF3">
    <property type="entry name" value="HYDROLASE"/>
    <property type="match status" value="1"/>
</dbReference>
<dbReference type="Gene3D" id="3.20.20.140">
    <property type="entry name" value="Metal-dependent hydrolases"/>
    <property type="match status" value="1"/>
</dbReference>
<evidence type="ECO:0000313" key="4">
    <source>
        <dbReference type="Proteomes" id="UP001596411"/>
    </source>
</evidence>
<comment type="similarity">
    <text evidence="1">Belongs to the metallo-dependent hydrolases superfamily. TatD-type hydrolase family.</text>
</comment>
<dbReference type="EMBL" id="JBHSZP010000016">
    <property type="protein sequence ID" value="MFC7090047.1"/>
    <property type="molecule type" value="Genomic_DNA"/>
</dbReference>
<gene>
    <name evidence="3" type="ORF">ACFQH5_10875</name>
</gene>
<organism evidence="3 4">
    <name type="scientific">Halomonas salifodinae</name>
    <dbReference type="NCBI Taxonomy" id="438745"/>
    <lineage>
        <taxon>Bacteria</taxon>
        <taxon>Pseudomonadati</taxon>
        <taxon>Pseudomonadota</taxon>
        <taxon>Gammaproteobacteria</taxon>
        <taxon>Oceanospirillales</taxon>
        <taxon>Halomonadaceae</taxon>
        <taxon>Halomonas</taxon>
    </lineage>
</organism>
<dbReference type="GO" id="GO:0016787">
    <property type="term" value="F:hydrolase activity"/>
    <property type="evidence" value="ECO:0007669"/>
    <property type="project" value="UniProtKB-KW"/>
</dbReference>
<reference evidence="4" key="1">
    <citation type="journal article" date="2019" name="Int. J. Syst. Evol. Microbiol.">
        <title>The Global Catalogue of Microorganisms (GCM) 10K type strain sequencing project: providing services to taxonomists for standard genome sequencing and annotation.</title>
        <authorList>
            <consortium name="The Broad Institute Genomics Platform"/>
            <consortium name="The Broad Institute Genome Sequencing Center for Infectious Disease"/>
            <person name="Wu L."/>
            <person name="Ma J."/>
        </authorList>
    </citation>
    <scope>NUCLEOTIDE SEQUENCE [LARGE SCALE GENOMIC DNA]</scope>
    <source>
        <strain evidence="4">CGMCC 1.13666</strain>
    </source>
</reference>
<accession>A0ABW2EVM7</accession>
<comment type="caution">
    <text evidence="3">The sequence shown here is derived from an EMBL/GenBank/DDBJ whole genome shotgun (WGS) entry which is preliminary data.</text>
</comment>
<keyword evidence="2 3" id="KW-0378">Hydrolase</keyword>
<keyword evidence="4" id="KW-1185">Reference proteome</keyword>
<protein>
    <submittedName>
        <fullName evidence="3">TatD family hydrolase</fullName>
        <ecNumber evidence="3">3.1.-.-</ecNumber>
    </submittedName>
</protein>
<dbReference type="PROSITE" id="PS01137">
    <property type="entry name" value="TATD_1"/>
    <property type="match status" value="1"/>
</dbReference>
<dbReference type="CDD" id="cd01310">
    <property type="entry name" value="TatD_DNAse"/>
    <property type="match status" value="1"/>
</dbReference>
<dbReference type="InterPro" id="IPR018228">
    <property type="entry name" value="DNase_TatD-rel_CS"/>
</dbReference>
<dbReference type="EC" id="3.1.-.-" evidence="3"/>
<dbReference type="InterPro" id="IPR001130">
    <property type="entry name" value="TatD-like"/>
</dbReference>
<dbReference type="PIRSF" id="PIRSF005902">
    <property type="entry name" value="DNase_TatD"/>
    <property type="match status" value="1"/>
</dbReference>
<dbReference type="Proteomes" id="UP001596411">
    <property type="component" value="Unassembled WGS sequence"/>
</dbReference>
<dbReference type="InterPro" id="IPR032466">
    <property type="entry name" value="Metal_Hydrolase"/>
</dbReference>
<evidence type="ECO:0000256" key="2">
    <source>
        <dbReference type="ARBA" id="ARBA00022801"/>
    </source>
</evidence>
<sequence length="261" mass="28258">MLIDAHCHLDFPDFDADREAVLARAHAAGVKHIVVPGTTRARWPGVLALGRRDDVSVCLGLHPYFIDEHGDDDLDALAEALAARSVGPPIVAVGECGVDGRLSETLDAQWRLFEAQVRLAKAHHLPLVIHCVRVNDEVAKRLRELAPPAGGLIHAFAGSPQQARHFIDLGFVVGLGGALTHERAQRLHRAVASLPDDGYVLETDSPDMPPAGHRGERNEPARVLEVCHQVARLRGQSVARVAADSTATVRRLFGPERLPRG</sequence>
<proteinExistence type="inferred from homology"/>
<name>A0ABW2EVM7_9GAMM</name>
<evidence type="ECO:0000256" key="1">
    <source>
        <dbReference type="ARBA" id="ARBA00009275"/>
    </source>
</evidence>